<name>A0A2N7U927_9GAMM</name>
<evidence type="ECO:0000313" key="5">
    <source>
        <dbReference type="EMBL" id="PMR76918.1"/>
    </source>
</evidence>
<evidence type="ECO:0000256" key="3">
    <source>
        <dbReference type="ARBA" id="ARBA00029540"/>
    </source>
</evidence>
<sequence length="116" mass="12777">MNREAFNRNPNLSNLDIGSCTELSGLDCTPSLMSASSPKVAEQPLRKAVDCAMRRYFDHLDGGTATDLYAMVMTEVEAPLMAAVMDYTQGNQTRAAEILGLNRGTLRKKLKQHDLI</sequence>
<dbReference type="Pfam" id="PF02954">
    <property type="entry name" value="HTH_8"/>
    <property type="match status" value="1"/>
</dbReference>
<dbReference type="InterPro" id="IPR005412">
    <property type="entry name" value="Fis_DNA-bd"/>
</dbReference>
<evidence type="ECO:0000256" key="2">
    <source>
        <dbReference type="ARBA" id="ARBA00023125"/>
    </source>
</evidence>
<protein>
    <recommendedName>
        <fullName evidence="3">Putative Fis-like DNA-binding protein</fullName>
    </recommendedName>
</protein>
<evidence type="ECO:0000256" key="1">
    <source>
        <dbReference type="ARBA" id="ARBA00008559"/>
    </source>
</evidence>
<dbReference type="PANTHER" id="PTHR47918:SF1">
    <property type="entry name" value="DNA-BINDING PROTEIN FIS"/>
    <property type="match status" value="1"/>
</dbReference>
<dbReference type="SUPFAM" id="SSF46689">
    <property type="entry name" value="Homeodomain-like"/>
    <property type="match status" value="1"/>
</dbReference>
<dbReference type="InterPro" id="IPR009057">
    <property type="entry name" value="Homeodomain-like_sf"/>
</dbReference>
<comment type="similarity">
    <text evidence="1">Belongs to the transcriptional regulatory Fis family.</text>
</comment>
<dbReference type="NCBIfam" id="NF001659">
    <property type="entry name" value="PRK00430.1"/>
    <property type="match status" value="1"/>
</dbReference>
<organism evidence="5 6">
    <name type="scientific">Billgrantia endophytica</name>
    <dbReference type="NCBI Taxonomy" id="2033802"/>
    <lineage>
        <taxon>Bacteria</taxon>
        <taxon>Pseudomonadati</taxon>
        <taxon>Pseudomonadota</taxon>
        <taxon>Gammaproteobacteria</taxon>
        <taxon>Oceanospirillales</taxon>
        <taxon>Halomonadaceae</taxon>
        <taxon>Billgrantia</taxon>
    </lineage>
</organism>
<evidence type="ECO:0000313" key="6">
    <source>
        <dbReference type="Proteomes" id="UP000235803"/>
    </source>
</evidence>
<feature type="domain" description="DNA binding HTH" evidence="4">
    <location>
        <begin position="74"/>
        <end position="112"/>
    </location>
</feature>
<reference evidence="5 6" key="1">
    <citation type="submission" date="2018-01" db="EMBL/GenBank/DDBJ databases">
        <title>Halomonas endophytica sp. nov., isolated from storage liquid in the stems of Populus euphratica.</title>
        <authorList>
            <person name="Chen C."/>
        </authorList>
    </citation>
    <scope>NUCLEOTIDE SEQUENCE [LARGE SCALE GENOMIC DNA]</scope>
    <source>
        <strain evidence="5 6">MC28</strain>
    </source>
</reference>
<dbReference type="PRINTS" id="PR01590">
    <property type="entry name" value="HTHFIS"/>
</dbReference>
<proteinExistence type="inferred from homology"/>
<dbReference type="PANTHER" id="PTHR47918">
    <property type="entry name" value="DNA-BINDING PROTEIN FIS"/>
    <property type="match status" value="1"/>
</dbReference>
<comment type="caution">
    <text evidence="5">The sequence shown here is derived from an EMBL/GenBank/DDBJ whole genome shotgun (WGS) entry which is preliminary data.</text>
</comment>
<keyword evidence="6" id="KW-1185">Reference proteome</keyword>
<dbReference type="Gene3D" id="1.10.10.60">
    <property type="entry name" value="Homeodomain-like"/>
    <property type="match status" value="1"/>
</dbReference>
<keyword evidence="2 5" id="KW-0238">DNA-binding</keyword>
<accession>A0A2N7U927</accession>
<dbReference type="GO" id="GO:0043565">
    <property type="term" value="F:sequence-specific DNA binding"/>
    <property type="evidence" value="ECO:0007669"/>
    <property type="project" value="InterPro"/>
</dbReference>
<evidence type="ECO:0000259" key="4">
    <source>
        <dbReference type="Pfam" id="PF02954"/>
    </source>
</evidence>
<gene>
    <name evidence="5" type="ORF">C1H69_04245</name>
</gene>
<dbReference type="InterPro" id="IPR050207">
    <property type="entry name" value="Trans_regulatory_Fis"/>
</dbReference>
<dbReference type="GO" id="GO:0006355">
    <property type="term" value="P:regulation of DNA-templated transcription"/>
    <property type="evidence" value="ECO:0007669"/>
    <property type="project" value="InterPro"/>
</dbReference>
<dbReference type="EMBL" id="PNRF01000010">
    <property type="protein sequence ID" value="PMR76918.1"/>
    <property type="molecule type" value="Genomic_DNA"/>
</dbReference>
<dbReference type="Proteomes" id="UP000235803">
    <property type="component" value="Unassembled WGS sequence"/>
</dbReference>
<dbReference type="OrthoDB" id="9802388at2"/>
<dbReference type="InterPro" id="IPR002197">
    <property type="entry name" value="HTH_Fis"/>
</dbReference>
<dbReference type="AlphaFoldDB" id="A0A2N7U927"/>
<dbReference type="PRINTS" id="PR01591">
    <property type="entry name" value="DNABINDNGFIS"/>
</dbReference>